<accession>A0A4R3Z7G2</accession>
<feature type="domain" description="PepSY" evidence="2">
    <location>
        <begin position="247"/>
        <end position="306"/>
    </location>
</feature>
<evidence type="ECO:0000256" key="1">
    <source>
        <dbReference type="SAM" id="Phobius"/>
    </source>
</evidence>
<keyword evidence="1" id="KW-0472">Membrane</keyword>
<dbReference type="AlphaFoldDB" id="A0A4R3Z7G2"/>
<evidence type="ECO:0000259" key="3">
    <source>
        <dbReference type="Pfam" id="PF23750"/>
    </source>
</evidence>
<protein>
    <submittedName>
        <fullName evidence="4">Putative membrane protein YkoI</fullName>
    </submittedName>
</protein>
<dbReference type="Proteomes" id="UP000295515">
    <property type="component" value="Unassembled WGS sequence"/>
</dbReference>
<evidence type="ECO:0000259" key="2">
    <source>
        <dbReference type="Pfam" id="PF03413"/>
    </source>
</evidence>
<dbReference type="Gene3D" id="3.10.450.40">
    <property type="match status" value="3"/>
</dbReference>
<keyword evidence="1" id="KW-0812">Transmembrane</keyword>
<reference evidence="4 5" key="1">
    <citation type="submission" date="2019-03" db="EMBL/GenBank/DDBJ databases">
        <title>Genomic Encyclopedia of Type Strains, Phase IV (KMG-IV): sequencing the most valuable type-strain genomes for metagenomic binning, comparative biology and taxonomic classification.</title>
        <authorList>
            <person name="Goeker M."/>
        </authorList>
    </citation>
    <scope>NUCLEOTIDE SEQUENCE [LARGE SCALE GENOMIC DNA]</scope>
    <source>
        <strain evidence="4 5">DSM 29487</strain>
    </source>
</reference>
<sequence>MKELYKTFQEITPDCLESIHEELKQRKDEQFMVEMTKKKRQRYYMIPVVIVSMVICLFILWPTSSKIYATVALDVNPSVELDIDDQHMIQKVKANNDDGQKIIGDMKLKGVDLEVGMNALIGSMLKEGYISELKNSLLISVTGDHQKENEVLRKELSDEIDQLLKNHHIDGSVVSLALEDDENIDALASKYHISTGKAQLIKSLIAKNTQYTFEELKDLSVNELNILLSRYDVDTNKTGEASQKGYIGKDKATQIAYQDAKVSQPTLKEIELDYEKGVMVYEIEFIKDGIEYEYDIDAQSGQILKRDKKEKHHQTTTSSSNISEAQAKELVLNHAQVKNVQNYQLKKDKDDGILEYEIEFVSGKYLYEYKVDASHGKILESEKKYVGEVKLSESEAKQIALNHAKVSSHDTKDMDIELKKSYYEVSFEVRNDEYEYHIDASTGNILSHHKERD</sequence>
<dbReference type="Pfam" id="PF03413">
    <property type="entry name" value="PepSY"/>
    <property type="match status" value="3"/>
</dbReference>
<dbReference type="RefSeq" id="WP_066446422.1">
    <property type="nucleotide sequence ID" value="NZ_JANKBF010000003.1"/>
</dbReference>
<organism evidence="4 5">
    <name type="scientific">Longibaculum muris</name>
    <dbReference type="NCBI Taxonomy" id="1796628"/>
    <lineage>
        <taxon>Bacteria</taxon>
        <taxon>Bacillati</taxon>
        <taxon>Bacillota</taxon>
        <taxon>Erysipelotrichia</taxon>
        <taxon>Erysipelotrichales</taxon>
        <taxon>Coprobacillaceae</taxon>
        <taxon>Longibaculum</taxon>
    </lineage>
</organism>
<keyword evidence="1" id="KW-1133">Transmembrane helix</keyword>
<name>A0A4R3Z7G2_9FIRM</name>
<evidence type="ECO:0000313" key="5">
    <source>
        <dbReference type="Proteomes" id="UP000295515"/>
    </source>
</evidence>
<comment type="caution">
    <text evidence="4">The sequence shown here is derived from an EMBL/GenBank/DDBJ whole genome shotgun (WGS) entry which is preliminary data.</text>
</comment>
<feature type="transmembrane region" description="Helical" evidence="1">
    <location>
        <begin position="43"/>
        <end position="61"/>
    </location>
</feature>
<dbReference type="GeneID" id="98914387"/>
<proteinExistence type="predicted"/>
<dbReference type="InterPro" id="IPR025711">
    <property type="entry name" value="PepSY"/>
</dbReference>
<keyword evidence="5" id="KW-1185">Reference proteome</keyword>
<gene>
    <name evidence="4" type="ORF">EDD60_102148</name>
</gene>
<feature type="domain" description="PepSY" evidence="2">
    <location>
        <begin position="390"/>
        <end position="448"/>
    </location>
</feature>
<feature type="domain" description="PepSY" evidence="2">
    <location>
        <begin position="322"/>
        <end position="382"/>
    </location>
</feature>
<dbReference type="InterPro" id="IPR055431">
    <property type="entry name" value="RsgI_M"/>
</dbReference>
<feature type="domain" description="Anti-sigma factor RsgI-like middle" evidence="3">
    <location>
        <begin position="68"/>
        <end position="202"/>
    </location>
</feature>
<dbReference type="EMBL" id="SMCQ01000002">
    <property type="protein sequence ID" value="TCW02183.1"/>
    <property type="molecule type" value="Genomic_DNA"/>
</dbReference>
<dbReference type="Pfam" id="PF23750">
    <property type="entry name" value="RsgI_M"/>
    <property type="match status" value="1"/>
</dbReference>
<evidence type="ECO:0000313" key="4">
    <source>
        <dbReference type="EMBL" id="TCW02183.1"/>
    </source>
</evidence>